<organism evidence="2 3">
    <name type="scientific">Paramagnetospirillum marisnigri</name>
    <dbReference type="NCBI Taxonomy" id="1285242"/>
    <lineage>
        <taxon>Bacteria</taxon>
        <taxon>Pseudomonadati</taxon>
        <taxon>Pseudomonadota</taxon>
        <taxon>Alphaproteobacteria</taxon>
        <taxon>Rhodospirillales</taxon>
        <taxon>Magnetospirillaceae</taxon>
        <taxon>Paramagnetospirillum</taxon>
    </lineage>
</organism>
<gene>
    <name evidence="2" type="ORF">A6A04_08045</name>
</gene>
<name>A0A178M7M1_9PROT</name>
<accession>A0A178M7M1</accession>
<proteinExistence type="predicted"/>
<reference evidence="2 3" key="1">
    <citation type="submission" date="2016-04" db="EMBL/GenBank/DDBJ databases">
        <title>Draft genome sequence of freshwater magnetotactic bacteria Magnetospirillum marisnigri SP-1 and Magnetospirillum moscoviense BB-1.</title>
        <authorList>
            <person name="Koziaeva V."/>
            <person name="Dziuba M.V."/>
            <person name="Ivanov T.M."/>
            <person name="Kuznetsov B."/>
            <person name="Grouzdev D.S."/>
        </authorList>
    </citation>
    <scope>NUCLEOTIDE SEQUENCE [LARGE SCALE GENOMIC DNA]</scope>
    <source>
        <strain evidence="2 3">SP-1</strain>
    </source>
</reference>
<dbReference type="InterPro" id="IPR002931">
    <property type="entry name" value="Transglutaminase-like"/>
</dbReference>
<dbReference type="EMBL" id="LWQT01000109">
    <property type="protein sequence ID" value="OAN44759.1"/>
    <property type="molecule type" value="Genomic_DNA"/>
</dbReference>
<dbReference type="PANTHER" id="PTHR33490">
    <property type="entry name" value="BLR5614 PROTEIN-RELATED"/>
    <property type="match status" value="1"/>
</dbReference>
<sequence>MKYRVRHLTTYRYTEPVQLSHHAAHLRPREVPGQQVGKVSVSIRPEPAVLHDGGQDYFGNPTTFFTIQDPHSTLQIDACFEVETSSQPPLPQIAVPAWDDIRLDTWPGGRGLDESVMDFVFASPQVPMLAEATEYALPSFPPGRPLTEAVMDLIGRIHEDFTFDPEATSVGTPLLAVFEDRRGVCQDFAHVGIACVRAMGLAARYVSGYIRTIAPPGKEKLVGADASHAWLSVYQPGWGWLDVDPTNNIAAGHDHVVVAWGRDYDDVSPLRGVVLGGGDHQVHVAVDVIEMV</sequence>
<dbReference type="SMART" id="SM00460">
    <property type="entry name" value="TGc"/>
    <property type="match status" value="1"/>
</dbReference>
<dbReference type="InterPro" id="IPR038765">
    <property type="entry name" value="Papain-like_cys_pep_sf"/>
</dbReference>
<dbReference type="SUPFAM" id="SSF54001">
    <property type="entry name" value="Cysteine proteinases"/>
    <property type="match status" value="1"/>
</dbReference>
<keyword evidence="3" id="KW-1185">Reference proteome</keyword>
<evidence type="ECO:0000313" key="3">
    <source>
        <dbReference type="Proteomes" id="UP000078428"/>
    </source>
</evidence>
<dbReference type="InterPro" id="IPR013589">
    <property type="entry name" value="Bac_transglu_N"/>
</dbReference>
<comment type="caution">
    <text evidence="2">The sequence shown here is derived from an EMBL/GenBank/DDBJ whole genome shotgun (WGS) entry which is preliminary data.</text>
</comment>
<dbReference type="OrthoDB" id="9804023at2"/>
<dbReference type="PANTHER" id="PTHR33490:SF7">
    <property type="entry name" value="BLR2979 PROTEIN"/>
    <property type="match status" value="1"/>
</dbReference>
<dbReference type="Gene3D" id="3.10.620.30">
    <property type="match status" value="1"/>
</dbReference>
<dbReference type="RefSeq" id="WP_068495596.1">
    <property type="nucleotide sequence ID" value="NZ_LWQT01000109.1"/>
</dbReference>
<dbReference type="Pfam" id="PF01841">
    <property type="entry name" value="Transglut_core"/>
    <property type="match status" value="1"/>
</dbReference>
<dbReference type="STRING" id="1285242.A6A04_08045"/>
<evidence type="ECO:0000259" key="1">
    <source>
        <dbReference type="SMART" id="SM00460"/>
    </source>
</evidence>
<dbReference type="Pfam" id="PF08379">
    <property type="entry name" value="Bact_transglu_N"/>
    <property type="match status" value="1"/>
</dbReference>
<evidence type="ECO:0000313" key="2">
    <source>
        <dbReference type="EMBL" id="OAN44759.1"/>
    </source>
</evidence>
<dbReference type="Proteomes" id="UP000078428">
    <property type="component" value="Unassembled WGS sequence"/>
</dbReference>
<feature type="domain" description="Transglutaminase-like" evidence="1">
    <location>
        <begin position="177"/>
        <end position="247"/>
    </location>
</feature>
<protein>
    <submittedName>
        <fullName evidence="2">Transglutaminase</fullName>
    </submittedName>
</protein>
<dbReference type="AlphaFoldDB" id="A0A178M7M1"/>